<dbReference type="Proteomes" id="UP000887565">
    <property type="component" value="Unplaced"/>
</dbReference>
<evidence type="ECO:0000313" key="1">
    <source>
        <dbReference type="Proteomes" id="UP000887565"/>
    </source>
</evidence>
<reference evidence="2" key="1">
    <citation type="submission" date="2022-11" db="UniProtKB">
        <authorList>
            <consortium name="WormBaseParasite"/>
        </authorList>
    </citation>
    <scope>IDENTIFICATION</scope>
</reference>
<name>A0A915IDI4_ROMCU</name>
<sequence length="61" mass="6910">MKFARNYLASMHGVRSGHGEIRSGNGLAHKKRPESQHLMNKAHEKAATVLRLNYLIWNGII</sequence>
<protein>
    <submittedName>
        <fullName evidence="2">Uncharacterized protein</fullName>
    </submittedName>
</protein>
<organism evidence="1 2">
    <name type="scientific">Romanomermis culicivorax</name>
    <name type="common">Nematode worm</name>
    <dbReference type="NCBI Taxonomy" id="13658"/>
    <lineage>
        <taxon>Eukaryota</taxon>
        <taxon>Metazoa</taxon>
        <taxon>Ecdysozoa</taxon>
        <taxon>Nematoda</taxon>
        <taxon>Enoplea</taxon>
        <taxon>Dorylaimia</taxon>
        <taxon>Mermithida</taxon>
        <taxon>Mermithoidea</taxon>
        <taxon>Mermithidae</taxon>
        <taxon>Romanomermis</taxon>
    </lineage>
</organism>
<keyword evidence="1" id="KW-1185">Reference proteome</keyword>
<accession>A0A915IDI4</accession>
<proteinExistence type="predicted"/>
<dbReference type="AlphaFoldDB" id="A0A915IDI4"/>
<dbReference type="WBParaSite" id="nRc.2.0.1.t11271-RA">
    <property type="protein sequence ID" value="nRc.2.0.1.t11271-RA"/>
    <property type="gene ID" value="nRc.2.0.1.g11271"/>
</dbReference>
<evidence type="ECO:0000313" key="2">
    <source>
        <dbReference type="WBParaSite" id="nRc.2.0.1.t11271-RA"/>
    </source>
</evidence>